<name>A0A951PD30_9CYAN</name>
<dbReference type="Proteomes" id="UP000707356">
    <property type="component" value="Unassembled WGS sequence"/>
</dbReference>
<accession>A0A951PD30</accession>
<sequence length="52" mass="5814">MYVKQITTDRSQFSPLLPVPFTPGKYMSVLLHTEPTLPTSLDKPAATLQESH</sequence>
<reference evidence="1" key="2">
    <citation type="journal article" date="2022" name="Microbiol. Resour. Announc.">
        <title>Metagenome Sequencing to Explore Phylogenomics of Terrestrial Cyanobacteria.</title>
        <authorList>
            <person name="Ward R.D."/>
            <person name="Stajich J.E."/>
            <person name="Johansen J.R."/>
            <person name="Huntemann M."/>
            <person name="Clum A."/>
            <person name="Foster B."/>
            <person name="Foster B."/>
            <person name="Roux S."/>
            <person name="Palaniappan K."/>
            <person name="Varghese N."/>
            <person name="Mukherjee S."/>
            <person name="Reddy T.B.K."/>
            <person name="Daum C."/>
            <person name="Copeland A."/>
            <person name="Chen I.A."/>
            <person name="Ivanova N.N."/>
            <person name="Kyrpides N.C."/>
            <person name="Shapiro N."/>
            <person name="Eloe-Fadrosh E.A."/>
            <person name="Pietrasiak N."/>
        </authorList>
    </citation>
    <scope>NUCLEOTIDE SEQUENCE</scope>
    <source>
        <strain evidence="1">GSE-TBD4-15B</strain>
    </source>
</reference>
<dbReference type="AlphaFoldDB" id="A0A951PD30"/>
<gene>
    <name evidence="1" type="ORF">KME07_17065</name>
</gene>
<protein>
    <submittedName>
        <fullName evidence="1">Uncharacterized protein</fullName>
    </submittedName>
</protein>
<dbReference type="EMBL" id="JAHHHV010000073">
    <property type="protein sequence ID" value="MBW4467138.1"/>
    <property type="molecule type" value="Genomic_DNA"/>
</dbReference>
<comment type="caution">
    <text evidence="1">The sequence shown here is derived from an EMBL/GenBank/DDBJ whole genome shotgun (WGS) entry which is preliminary data.</text>
</comment>
<organism evidence="1 2">
    <name type="scientific">Pegethrix bostrychoides GSE-TBD4-15B</name>
    <dbReference type="NCBI Taxonomy" id="2839662"/>
    <lineage>
        <taxon>Bacteria</taxon>
        <taxon>Bacillati</taxon>
        <taxon>Cyanobacteriota</taxon>
        <taxon>Cyanophyceae</taxon>
        <taxon>Oculatellales</taxon>
        <taxon>Oculatellaceae</taxon>
        <taxon>Pegethrix</taxon>
    </lineage>
</organism>
<reference evidence="1" key="1">
    <citation type="submission" date="2021-05" db="EMBL/GenBank/DDBJ databases">
        <authorList>
            <person name="Pietrasiak N."/>
            <person name="Ward R."/>
            <person name="Stajich J.E."/>
            <person name="Kurbessoian T."/>
        </authorList>
    </citation>
    <scope>NUCLEOTIDE SEQUENCE</scope>
    <source>
        <strain evidence="1">GSE-TBD4-15B</strain>
    </source>
</reference>
<evidence type="ECO:0000313" key="1">
    <source>
        <dbReference type="EMBL" id="MBW4467138.1"/>
    </source>
</evidence>
<evidence type="ECO:0000313" key="2">
    <source>
        <dbReference type="Proteomes" id="UP000707356"/>
    </source>
</evidence>
<proteinExistence type="predicted"/>